<keyword evidence="1" id="KW-0472">Membrane</keyword>
<dbReference type="Proteomes" id="UP000245535">
    <property type="component" value="Unassembled WGS sequence"/>
</dbReference>
<evidence type="ECO:0000313" key="3">
    <source>
        <dbReference type="Proteomes" id="UP000245535"/>
    </source>
</evidence>
<dbReference type="AlphaFoldDB" id="A0A315ZWL7"/>
<feature type="transmembrane region" description="Helical" evidence="1">
    <location>
        <begin position="12"/>
        <end position="37"/>
    </location>
</feature>
<organism evidence="2 3">
    <name type="scientific">Sediminitomix flava</name>
    <dbReference type="NCBI Taxonomy" id="379075"/>
    <lineage>
        <taxon>Bacteria</taxon>
        <taxon>Pseudomonadati</taxon>
        <taxon>Bacteroidota</taxon>
        <taxon>Cytophagia</taxon>
        <taxon>Cytophagales</taxon>
        <taxon>Flammeovirgaceae</taxon>
        <taxon>Sediminitomix</taxon>
    </lineage>
</organism>
<proteinExistence type="predicted"/>
<dbReference type="OrthoDB" id="977990at2"/>
<protein>
    <submittedName>
        <fullName evidence="2">Uncharacterized protein</fullName>
    </submittedName>
</protein>
<comment type="caution">
    <text evidence="2">The sequence shown here is derived from an EMBL/GenBank/DDBJ whole genome shotgun (WGS) entry which is preliminary data.</text>
</comment>
<name>A0A315ZWL7_SEDFL</name>
<keyword evidence="1" id="KW-0812">Transmembrane</keyword>
<evidence type="ECO:0000256" key="1">
    <source>
        <dbReference type="SAM" id="Phobius"/>
    </source>
</evidence>
<reference evidence="2 3" key="1">
    <citation type="submission" date="2018-03" db="EMBL/GenBank/DDBJ databases">
        <title>Genomic Encyclopedia of Archaeal and Bacterial Type Strains, Phase II (KMG-II): from individual species to whole genera.</title>
        <authorList>
            <person name="Goeker M."/>
        </authorList>
    </citation>
    <scope>NUCLEOTIDE SEQUENCE [LARGE SCALE GENOMIC DNA]</scope>
    <source>
        <strain evidence="2 3">DSM 28229</strain>
    </source>
</reference>
<sequence length="208" mass="23687">MKTLKQYVSRFFMISFFTMMTTAVLASGYPSFTFSLLPMEGMKKVKLDLSSLEGANGLVRVMSCDGKEMYRERFKNDEMWSKVFNLSELAEDEYKMFVNIGTLNLVARINVSEEGVNLIENLTPVNTESTLRCRAKGKKMSVFFNTIDHVTVRIHNTDGKEVFHSKFDGNGVDTFARSFCLENLKDGAYTVTVYSDEKGAHEQDVELR</sequence>
<evidence type="ECO:0000313" key="2">
    <source>
        <dbReference type="EMBL" id="PWJ41083.1"/>
    </source>
</evidence>
<accession>A0A315ZWL7</accession>
<gene>
    <name evidence="2" type="ORF">BC781_104358</name>
</gene>
<keyword evidence="3" id="KW-1185">Reference proteome</keyword>
<keyword evidence="1" id="KW-1133">Transmembrane helix</keyword>
<dbReference type="EMBL" id="QGDO01000004">
    <property type="protein sequence ID" value="PWJ41083.1"/>
    <property type="molecule type" value="Genomic_DNA"/>
</dbReference>
<dbReference type="RefSeq" id="WP_109620116.1">
    <property type="nucleotide sequence ID" value="NZ_QGDO01000004.1"/>
</dbReference>